<evidence type="ECO:0000313" key="4">
    <source>
        <dbReference type="EMBL" id="KLO08663.1"/>
    </source>
</evidence>
<dbReference type="InterPro" id="IPR015943">
    <property type="entry name" value="WD40/YVTN_repeat-like_dom_sf"/>
</dbReference>
<accession>A0A0H2RGI5</accession>
<dbReference type="EMBL" id="KQ086082">
    <property type="protein sequence ID" value="KLO08663.1"/>
    <property type="molecule type" value="Genomic_DNA"/>
</dbReference>
<keyword evidence="2" id="KW-0677">Repeat</keyword>
<dbReference type="PROSITE" id="PS50082">
    <property type="entry name" value="WD_REPEATS_2"/>
    <property type="match status" value="1"/>
</dbReference>
<protein>
    <recommendedName>
        <fullName evidence="6">WD40 repeat-like protein</fullName>
    </recommendedName>
</protein>
<feature type="repeat" description="WD" evidence="3">
    <location>
        <begin position="343"/>
        <end position="374"/>
    </location>
</feature>
<dbReference type="AlphaFoldDB" id="A0A0H2RGI5"/>
<dbReference type="PANTHER" id="PTHR44472">
    <property type="entry name" value="DDB1- AND CUL4-ASSOCIATED FACTOR 4-RELATED"/>
    <property type="match status" value="1"/>
</dbReference>
<dbReference type="STRING" id="27342.A0A0H2RGI5"/>
<evidence type="ECO:0000256" key="3">
    <source>
        <dbReference type="PROSITE-ProRule" id="PRU00221"/>
    </source>
</evidence>
<reference evidence="4 5" key="1">
    <citation type="submission" date="2015-04" db="EMBL/GenBank/DDBJ databases">
        <title>Complete genome sequence of Schizopora paradoxa KUC8140, a cosmopolitan wood degrader in East Asia.</title>
        <authorList>
            <consortium name="DOE Joint Genome Institute"/>
            <person name="Min B."/>
            <person name="Park H."/>
            <person name="Jang Y."/>
            <person name="Kim J.-J."/>
            <person name="Kim K.H."/>
            <person name="Pangilinan J."/>
            <person name="Lipzen A."/>
            <person name="Riley R."/>
            <person name="Grigoriev I.V."/>
            <person name="Spatafora J.W."/>
            <person name="Choi I.-G."/>
        </authorList>
    </citation>
    <scope>NUCLEOTIDE SEQUENCE [LARGE SCALE GENOMIC DNA]</scope>
    <source>
        <strain evidence="4 5">KUC8140</strain>
    </source>
</reference>
<dbReference type="SUPFAM" id="SSF50978">
    <property type="entry name" value="WD40 repeat-like"/>
    <property type="match status" value="1"/>
</dbReference>
<evidence type="ECO:0000313" key="5">
    <source>
        <dbReference type="Proteomes" id="UP000053477"/>
    </source>
</evidence>
<dbReference type="InterPro" id="IPR052254">
    <property type="entry name" value="CUL4-DDB1_E3_ligase_receptor"/>
</dbReference>
<proteinExistence type="predicted"/>
<dbReference type="Proteomes" id="UP000053477">
    <property type="component" value="Unassembled WGS sequence"/>
</dbReference>
<evidence type="ECO:0000256" key="2">
    <source>
        <dbReference type="ARBA" id="ARBA00022737"/>
    </source>
</evidence>
<dbReference type="OrthoDB" id="128867at2759"/>
<dbReference type="InterPro" id="IPR036322">
    <property type="entry name" value="WD40_repeat_dom_sf"/>
</dbReference>
<evidence type="ECO:0008006" key="6">
    <source>
        <dbReference type="Google" id="ProtNLM"/>
    </source>
</evidence>
<keyword evidence="1 3" id="KW-0853">WD repeat</keyword>
<dbReference type="InParanoid" id="A0A0H2RGI5"/>
<gene>
    <name evidence="4" type="ORF">SCHPADRAFT_931664</name>
</gene>
<organism evidence="4 5">
    <name type="scientific">Schizopora paradoxa</name>
    <dbReference type="NCBI Taxonomy" id="27342"/>
    <lineage>
        <taxon>Eukaryota</taxon>
        <taxon>Fungi</taxon>
        <taxon>Dikarya</taxon>
        <taxon>Basidiomycota</taxon>
        <taxon>Agaricomycotina</taxon>
        <taxon>Agaricomycetes</taxon>
        <taxon>Hymenochaetales</taxon>
        <taxon>Schizoporaceae</taxon>
        <taxon>Schizopora</taxon>
    </lineage>
</organism>
<name>A0A0H2RGI5_9AGAM</name>
<dbReference type="Gene3D" id="2.130.10.10">
    <property type="entry name" value="YVTN repeat-like/Quinoprotein amine dehydrogenase"/>
    <property type="match status" value="1"/>
</dbReference>
<evidence type="ECO:0000256" key="1">
    <source>
        <dbReference type="ARBA" id="ARBA00022574"/>
    </source>
</evidence>
<sequence length="437" mass="49309">MKRKDLPGFYWDDARQRYFPVGSQNPLAKSQVQKGALEAARDNIVKTQTRKDTTKDKLSSSLASTHVRILRKNNLRYSQVLDIRHQLRAAEIANFCMEGRQSYGATRGSKFLSFKAVNTNDKQYLVAGDNRGRFALARRFLDNPSSHFEAYIQYFPVGEQIRHVLNKGSRFIGIGTGNSSGIFVSDQISNNSSSSFILKLNQFPEIFSASLHDDTVALGARRSIKIINSISLEQENWTTLNCDSDIMSLYQHDNSILAGSRNGTIQLFDVRSSNTRGTRLLDDRYRSKGQRLISHISVIRDWEMLVSTSAGDLEMFDLRYSASSKPIIRYGGHVNSVRSDLGIDVDPSNEFIFAAGEDNALRGWSLKSGRPLRNQSSGLTDLLKDFNIEDEITCLQITEELDGLRLWITNRDMIRSFNLGIADNSVSLYNYGDRTRA</sequence>
<keyword evidence="5" id="KW-1185">Reference proteome</keyword>
<dbReference type="PANTHER" id="PTHR44472:SF1">
    <property type="entry name" value="DDB1 AND CUL4 ASSOCIATED FACTOR 4"/>
    <property type="match status" value="1"/>
</dbReference>
<dbReference type="InterPro" id="IPR001680">
    <property type="entry name" value="WD40_rpt"/>
</dbReference>